<dbReference type="InterPro" id="IPR015942">
    <property type="entry name" value="Asp/Glu/hydantoin_racemase"/>
</dbReference>
<evidence type="ECO:0000313" key="2">
    <source>
        <dbReference type="EMBL" id="CTQ51278.1"/>
    </source>
</evidence>
<dbReference type="InterPro" id="IPR052186">
    <property type="entry name" value="Hydantoin_racemase-like"/>
</dbReference>
<proteinExistence type="inferred from homology"/>
<dbReference type="EMBL" id="CXSU01000012">
    <property type="protein sequence ID" value="CTQ51278.1"/>
    <property type="molecule type" value="Genomic_DNA"/>
</dbReference>
<gene>
    <name evidence="2" type="ORF">JDO7802_03317</name>
</gene>
<dbReference type="AlphaFoldDB" id="A0A0M6YLN9"/>
<sequence length="217" mass="21865">MIAILNPNSTASMTRAMLAAARAAAPDLAFEGWTSEEGPPAIQGPADGKAAAGPLIALAKRAADGGAQGIIIGCFDDTALQAVVAAVPCPVIGIGQAAFTNAALRQWRFSVVTTLPVAVPVIEANIARYGFAAHLGRVRAADVPVLALDHDPGAACAPILAQARAALADEAPHAIVLGCAGMVALTARMRAALPVPVIDPVEAAATCMRWLVPDAAS</sequence>
<dbReference type="Gene3D" id="3.40.50.12500">
    <property type="match status" value="1"/>
</dbReference>
<dbReference type="RefSeq" id="WP_275934870.1">
    <property type="nucleotide sequence ID" value="NZ_CXSU01000012.1"/>
</dbReference>
<dbReference type="Pfam" id="PF01177">
    <property type="entry name" value="Asp_Glu_race"/>
    <property type="match status" value="1"/>
</dbReference>
<dbReference type="PANTHER" id="PTHR28047">
    <property type="entry name" value="PROTEIN DCG1"/>
    <property type="match status" value="1"/>
</dbReference>
<dbReference type="InterPro" id="IPR053714">
    <property type="entry name" value="Iso_Racemase_Enz_sf"/>
</dbReference>
<keyword evidence="3" id="KW-1185">Reference proteome</keyword>
<organism evidence="2 3">
    <name type="scientific">Jannaschia donghaensis</name>
    <dbReference type="NCBI Taxonomy" id="420998"/>
    <lineage>
        <taxon>Bacteria</taxon>
        <taxon>Pseudomonadati</taxon>
        <taxon>Pseudomonadota</taxon>
        <taxon>Alphaproteobacteria</taxon>
        <taxon>Rhodobacterales</taxon>
        <taxon>Roseobacteraceae</taxon>
        <taxon>Jannaschia</taxon>
    </lineage>
</organism>
<name>A0A0M6YLN9_9RHOB</name>
<dbReference type="STRING" id="420998.JDO7802_03317"/>
<reference evidence="2 3" key="1">
    <citation type="submission" date="2015-07" db="EMBL/GenBank/DDBJ databases">
        <authorList>
            <person name="Noorani M."/>
        </authorList>
    </citation>
    <scope>NUCLEOTIDE SEQUENCE [LARGE SCALE GENOMIC DNA]</scope>
    <source>
        <strain evidence="2 3">CECT 7802</strain>
    </source>
</reference>
<dbReference type="PANTHER" id="PTHR28047:SF5">
    <property type="entry name" value="PROTEIN DCG1"/>
    <property type="match status" value="1"/>
</dbReference>
<protein>
    <submittedName>
        <fullName evidence="2">Hydantoin racemase</fullName>
    </submittedName>
</protein>
<evidence type="ECO:0000313" key="3">
    <source>
        <dbReference type="Proteomes" id="UP000049222"/>
    </source>
</evidence>
<evidence type="ECO:0000256" key="1">
    <source>
        <dbReference type="ARBA" id="ARBA00038414"/>
    </source>
</evidence>
<comment type="similarity">
    <text evidence="1">Belongs to the HyuE racemase family.</text>
</comment>
<dbReference type="Proteomes" id="UP000049222">
    <property type="component" value="Unassembled WGS sequence"/>
</dbReference>
<accession>A0A0M6YLN9</accession>
<dbReference type="GO" id="GO:0047661">
    <property type="term" value="F:amino-acid racemase activity"/>
    <property type="evidence" value="ECO:0007669"/>
    <property type="project" value="InterPro"/>
</dbReference>